<dbReference type="Gene3D" id="3.30.470.20">
    <property type="entry name" value="ATP-grasp fold, B domain"/>
    <property type="match status" value="1"/>
</dbReference>
<dbReference type="EC" id="6.3.4.14" evidence="2"/>
<keyword evidence="7" id="KW-0092">Biotin</keyword>
<dbReference type="SUPFAM" id="SSF52440">
    <property type="entry name" value="PreATP-grasp domain"/>
    <property type="match status" value="1"/>
</dbReference>
<evidence type="ECO:0000256" key="12">
    <source>
        <dbReference type="ARBA" id="ARBA00074050"/>
    </source>
</evidence>
<organism evidence="17 18">
    <name type="scientific">Geodermatophilus poikilotrophus</name>
    <dbReference type="NCBI Taxonomy" id="1333667"/>
    <lineage>
        <taxon>Bacteria</taxon>
        <taxon>Bacillati</taxon>
        <taxon>Actinomycetota</taxon>
        <taxon>Actinomycetes</taxon>
        <taxon>Geodermatophilales</taxon>
        <taxon>Geodermatophilaceae</taxon>
        <taxon>Geodermatophilus</taxon>
    </lineage>
</organism>
<dbReference type="InterPro" id="IPR005479">
    <property type="entry name" value="CPAse_ATP-bd"/>
</dbReference>
<proteinExistence type="predicted"/>
<dbReference type="PROSITE" id="PS50975">
    <property type="entry name" value="ATP_GRASP"/>
    <property type="match status" value="1"/>
</dbReference>
<dbReference type="SUPFAM" id="SSF51246">
    <property type="entry name" value="Rudiment single hybrid motif"/>
    <property type="match status" value="1"/>
</dbReference>
<evidence type="ECO:0000256" key="2">
    <source>
        <dbReference type="ARBA" id="ARBA00013263"/>
    </source>
</evidence>
<dbReference type="InterPro" id="IPR048429">
    <property type="entry name" value="MCC_alpha_BT"/>
</dbReference>
<evidence type="ECO:0000256" key="7">
    <source>
        <dbReference type="ARBA" id="ARBA00023267"/>
    </source>
</evidence>
<dbReference type="InterPro" id="IPR011761">
    <property type="entry name" value="ATP-grasp"/>
</dbReference>
<dbReference type="Pfam" id="PF02786">
    <property type="entry name" value="CPSase_L_D2"/>
    <property type="match status" value="1"/>
</dbReference>
<dbReference type="InterPro" id="IPR005482">
    <property type="entry name" value="Biotin_COase_C"/>
</dbReference>
<evidence type="ECO:0000256" key="5">
    <source>
        <dbReference type="ARBA" id="ARBA00022840"/>
    </source>
</evidence>
<comment type="subunit">
    <text evidence="11">The biotin-dependent acyl-CoA carboxylase complex is composed of AccA1, which contains the biotin carboxylase (BC) and biotin carboxyl carrier protein (BCCP) domains, and AccD1, which contains the carboxyl transferase (CT) domain. The AccA1/AccD1 complex forms a dodecamer.</text>
</comment>
<dbReference type="PROSITE" id="PS50968">
    <property type="entry name" value="BIOTINYL_LIPOYL"/>
    <property type="match status" value="1"/>
</dbReference>
<dbReference type="SUPFAM" id="SSF51230">
    <property type="entry name" value="Single hybrid motif"/>
    <property type="match status" value="1"/>
</dbReference>
<protein>
    <recommendedName>
        <fullName evidence="12">Biotin-dependent 3-methylcrotonyl-coenzyme A carboxylase alpha1 subunit</fullName>
        <ecNumber evidence="2">6.3.4.14</ecNumber>
    </recommendedName>
</protein>
<keyword evidence="3" id="KW-0436">Ligase</keyword>
<evidence type="ECO:0000313" key="17">
    <source>
        <dbReference type="EMBL" id="SET37605.1"/>
    </source>
</evidence>
<dbReference type="InterPro" id="IPR016185">
    <property type="entry name" value="PreATP-grasp_dom_sf"/>
</dbReference>
<feature type="domain" description="Lipoyl-binding" evidence="14">
    <location>
        <begin position="579"/>
        <end position="656"/>
    </location>
</feature>
<evidence type="ECO:0000256" key="11">
    <source>
        <dbReference type="ARBA" id="ARBA00065901"/>
    </source>
</evidence>
<dbReference type="SUPFAM" id="SSF56059">
    <property type="entry name" value="Glutathione synthetase ATP-binding domain-like"/>
    <property type="match status" value="1"/>
</dbReference>
<dbReference type="Gene3D" id="3.30.700.40">
    <property type="match status" value="1"/>
</dbReference>
<dbReference type="GO" id="GO:0005524">
    <property type="term" value="F:ATP binding"/>
    <property type="evidence" value="ECO:0007669"/>
    <property type="project" value="UniProtKB-UniRule"/>
</dbReference>
<feature type="domain" description="Biotin carboxylation" evidence="16">
    <location>
        <begin position="1"/>
        <end position="448"/>
    </location>
</feature>
<keyword evidence="6" id="KW-0809">Transit peptide</keyword>
<evidence type="ECO:0000259" key="16">
    <source>
        <dbReference type="PROSITE" id="PS50979"/>
    </source>
</evidence>
<evidence type="ECO:0000259" key="15">
    <source>
        <dbReference type="PROSITE" id="PS50975"/>
    </source>
</evidence>
<dbReference type="FunFam" id="3.40.50.20:FF:000010">
    <property type="entry name" value="Propionyl-CoA carboxylase subunit alpha"/>
    <property type="match status" value="1"/>
</dbReference>
<dbReference type="InterPro" id="IPR050856">
    <property type="entry name" value="Biotin_carboxylase_complex"/>
</dbReference>
<dbReference type="PROSITE" id="PS50979">
    <property type="entry name" value="BC"/>
    <property type="match status" value="1"/>
</dbReference>
<dbReference type="InterPro" id="IPR000089">
    <property type="entry name" value="Biotin_lipoyl"/>
</dbReference>
<feature type="domain" description="ATP-grasp" evidence="15">
    <location>
        <begin position="120"/>
        <end position="319"/>
    </location>
</feature>
<dbReference type="CDD" id="cd06850">
    <property type="entry name" value="biotinyl_domain"/>
    <property type="match status" value="1"/>
</dbReference>
<dbReference type="GO" id="GO:0004075">
    <property type="term" value="F:biotin carboxylase activity"/>
    <property type="evidence" value="ECO:0007669"/>
    <property type="project" value="UniProtKB-EC"/>
</dbReference>
<evidence type="ECO:0000256" key="3">
    <source>
        <dbReference type="ARBA" id="ARBA00022598"/>
    </source>
</evidence>
<dbReference type="OrthoDB" id="9760256at2"/>
<dbReference type="AlphaFoldDB" id="A0A1I0DZX9"/>
<evidence type="ECO:0000313" key="18">
    <source>
        <dbReference type="Proteomes" id="UP000198507"/>
    </source>
</evidence>
<dbReference type="EMBL" id="FOIE01000004">
    <property type="protein sequence ID" value="SET37605.1"/>
    <property type="molecule type" value="Genomic_DNA"/>
</dbReference>
<dbReference type="Proteomes" id="UP000198507">
    <property type="component" value="Unassembled WGS sequence"/>
</dbReference>
<dbReference type="PANTHER" id="PTHR18866:SF33">
    <property type="entry name" value="METHYLCROTONOYL-COA CARBOXYLASE SUBUNIT ALPHA, MITOCHONDRIAL-RELATED"/>
    <property type="match status" value="1"/>
</dbReference>
<dbReference type="Pfam" id="PF02785">
    <property type="entry name" value="Biotin_carb_C"/>
    <property type="match status" value="1"/>
</dbReference>
<evidence type="ECO:0000256" key="13">
    <source>
        <dbReference type="PROSITE-ProRule" id="PRU00409"/>
    </source>
</evidence>
<evidence type="ECO:0000256" key="6">
    <source>
        <dbReference type="ARBA" id="ARBA00022946"/>
    </source>
</evidence>
<dbReference type="PANTHER" id="PTHR18866">
    <property type="entry name" value="CARBOXYLASE:PYRUVATE/ACETYL-COA/PROPIONYL-COA CARBOXYLASE"/>
    <property type="match status" value="1"/>
</dbReference>
<dbReference type="InterPro" id="IPR011054">
    <property type="entry name" value="Rudment_hybrid_motif"/>
</dbReference>
<dbReference type="Pfam" id="PF00364">
    <property type="entry name" value="Biotin_lipoyl"/>
    <property type="match status" value="1"/>
</dbReference>
<comment type="pathway">
    <text evidence="8">Amino-acid degradation; L-leucine degradation.</text>
</comment>
<dbReference type="FunFam" id="3.30.1490.20:FF:000003">
    <property type="entry name" value="acetyl-CoA carboxylase isoform X1"/>
    <property type="match status" value="1"/>
</dbReference>
<dbReference type="GO" id="GO:0046872">
    <property type="term" value="F:metal ion binding"/>
    <property type="evidence" value="ECO:0007669"/>
    <property type="project" value="InterPro"/>
</dbReference>
<dbReference type="InterPro" id="IPR011764">
    <property type="entry name" value="Biotin_carboxylation_dom"/>
</dbReference>
<evidence type="ECO:0000256" key="4">
    <source>
        <dbReference type="ARBA" id="ARBA00022741"/>
    </source>
</evidence>
<dbReference type="RefSeq" id="WP_091443729.1">
    <property type="nucleotide sequence ID" value="NZ_FOIE01000004.1"/>
</dbReference>
<reference evidence="18" key="1">
    <citation type="submission" date="2016-10" db="EMBL/GenBank/DDBJ databases">
        <authorList>
            <person name="Varghese N."/>
            <person name="Submissions S."/>
        </authorList>
    </citation>
    <scope>NUCLEOTIDE SEQUENCE [LARGE SCALE GENOMIC DNA]</scope>
    <source>
        <strain evidence="18">DSM 44209</strain>
    </source>
</reference>
<comment type="cofactor">
    <cofactor evidence="1">
        <name>biotin</name>
        <dbReference type="ChEBI" id="CHEBI:57586"/>
    </cofactor>
</comment>
<dbReference type="InterPro" id="IPR005481">
    <property type="entry name" value="BC-like_N"/>
</dbReference>
<evidence type="ECO:0000256" key="9">
    <source>
        <dbReference type="ARBA" id="ARBA00048501"/>
    </source>
</evidence>
<dbReference type="PROSITE" id="PS00867">
    <property type="entry name" value="CPSASE_2"/>
    <property type="match status" value="1"/>
</dbReference>
<dbReference type="PROSITE" id="PS00866">
    <property type="entry name" value="CPSASE_1"/>
    <property type="match status" value="1"/>
</dbReference>
<dbReference type="FunFam" id="3.30.470.20:FF:000028">
    <property type="entry name" value="Methylcrotonoyl-CoA carboxylase subunit alpha, mitochondrial"/>
    <property type="match status" value="1"/>
</dbReference>
<evidence type="ECO:0000256" key="10">
    <source>
        <dbReference type="ARBA" id="ARBA00053351"/>
    </source>
</evidence>
<dbReference type="Gene3D" id="2.40.50.100">
    <property type="match status" value="1"/>
</dbReference>
<comment type="catalytic activity">
    <reaction evidence="9">
        <text>N(6)-biotinyl-L-lysyl-[protein] + hydrogencarbonate + ATP = N(6)-carboxybiotinyl-L-lysyl-[protein] + ADP + phosphate + H(+)</text>
        <dbReference type="Rhea" id="RHEA:13501"/>
        <dbReference type="Rhea" id="RHEA-COMP:10505"/>
        <dbReference type="Rhea" id="RHEA-COMP:10506"/>
        <dbReference type="ChEBI" id="CHEBI:15378"/>
        <dbReference type="ChEBI" id="CHEBI:17544"/>
        <dbReference type="ChEBI" id="CHEBI:30616"/>
        <dbReference type="ChEBI" id="CHEBI:43474"/>
        <dbReference type="ChEBI" id="CHEBI:83144"/>
        <dbReference type="ChEBI" id="CHEBI:83145"/>
        <dbReference type="ChEBI" id="CHEBI:456216"/>
        <dbReference type="EC" id="6.3.4.14"/>
    </reaction>
    <physiologicalReaction direction="left-to-right" evidence="9">
        <dbReference type="Rhea" id="RHEA:13502"/>
    </physiologicalReaction>
</comment>
<evidence type="ECO:0000256" key="1">
    <source>
        <dbReference type="ARBA" id="ARBA00001953"/>
    </source>
</evidence>
<gene>
    <name evidence="17" type="ORF">SAMN04488546_2231</name>
</gene>
<keyword evidence="18" id="KW-1185">Reference proteome</keyword>
<evidence type="ECO:0000259" key="14">
    <source>
        <dbReference type="PROSITE" id="PS50968"/>
    </source>
</evidence>
<name>A0A1I0DZX9_9ACTN</name>
<dbReference type="Pfam" id="PF21139">
    <property type="entry name" value="BT_MCC_alpha"/>
    <property type="match status" value="1"/>
</dbReference>
<accession>A0A1I0DZX9</accession>
<sequence length="666" mass="69546">MFDTVLVANRGEIAVRVIRTLRAMGIRSVAVYSAADTGARHVREADVAVPIGPAPAVDSYLSVERVLDAAARTGAQAVHPGYGFLSENVEFARACEKAGIVFIGPPVAAIEAMGDKIRAKQTVVAAGVPVVPGRTEPGMSDDEVAAAAVEVGFPVLLKPSAGGGGKGMRVVRAEAELRDAIAAARREARGSFGDDTLLVERYVGSARHVEVQVLGDAHGTVVHLGERECSLQRRHQKVVEEAPSPLLDPATRTAMGTAAVEAARAVGYTGAGTVEFIVDAERPTDFFFLEMNTRLQVEHPVTEMVTGLDLVELQVRVAAGERLPLAQDDVVLDGHAIEARLYAEDPARGFLPQTGTVLGLREPAGPGVRLDSSLAVGSVVGTDYDPMLAKVVAWGPDRDTARARLVGALGHTAVLGVPTNTAFLRALLTDPDVVAGRLDTGLIERRGEALTAAEPVPPAVYAAAALALQLEAEPAGPVVDRWDVPDGWRLGEPAWTVRRLQAAGGEQVTVRVRGRASAAEVQIGYTDPVAAAATRDGDQLAVTLDGVTSRYAVVHSGGQVWLAADGRVVALREHERLHSTVEGAAGDGAVTAPMPGTVTLVQAAVGDRVEAGAPLLVVEAMKMEHVLTAPLAGTVTELGVTAGQQVRLDERVAVVTPPATSPEQET</sequence>
<dbReference type="Pfam" id="PF00289">
    <property type="entry name" value="Biotin_carb_N"/>
    <property type="match status" value="1"/>
</dbReference>
<dbReference type="SMART" id="SM00878">
    <property type="entry name" value="Biotin_carb_C"/>
    <property type="match status" value="1"/>
</dbReference>
<dbReference type="FunFam" id="2.40.50.100:FF:000003">
    <property type="entry name" value="Acetyl-CoA carboxylase biotin carboxyl carrier protein"/>
    <property type="match status" value="1"/>
</dbReference>
<comment type="function">
    <text evidence="10">Component of a biotin-dependent acyl-CoA carboxylase complex. This subunit catalyzes the ATP-dependent carboxylation of the biotin carried by the biotin carboxyl carrier (BCC) domain, resulting in the formation of carboxyl biotin. When associated with the beta1 subunit AccD1, is involved in branched amino-acid catabolism with methylcrotonyl coenzyme A as the substrate.</text>
</comment>
<dbReference type="InterPro" id="IPR011053">
    <property type="entry name" value="Single_hybrid_motif"/>
</dbReference>
<keyword evidence="4 13" id="KW-0547">Nucleotide-binding</keyword>
<keyword evidence="5 13" id="KW-0067">ATP-binding</keyword>
<evidence type="ECO:0000256" key="8">
    <source>
        <dbReference type="ARBA" id="ARBA00046317"/>
    </source>
</evidence>